<dbReference type="AlphaFoldDB" id="V6S4G8"/>
<evidence type="ECO:0000313" key="2">
    <source>
        <dbReference type="EMBL" id="TWI08031.1"/>
    </source>
</evidence>
<organism evidence="2 3">
    <name type="scientific">Flavobacterium cauense R2A-7</name>
    <dbReference type="NCBI Taxonomy" id="1341154"/>
    <lineage>
        <taxon>Bacteria</taxon>
        <taxon>Pseudomonadati</taxon>
        <taxon>Bacteroidota</taxon>
        <taxon>Flavobacteriia</taxon>
        <taxon>Flavobacteriales</taxon>
        <taxon>Flavobacteriaceae</taxon>
        <taxon>Flavobacterium</taxon>
    </lineage>
</organism>
<proteinExistence type="predicted"/>
<keyword evidence="3" id="KW-1185">Reference proteome</keyword>
<gene>
    <name evidence="2" type="ORF">IP98_02920</name>
</gene>
<evidence type="ECO:0000256" key="1">
    <source>
        <dbReference type="SAM" id="SignalP"/>
    </source>
</evidence>
<dbReference type="Proteomes" id="UP000319848">
    <property type="component" value="Unassembled WGS sequence"/>
</dbReference>
<sequence length="227" mass="26452">MKKLYLILLTFLLSLSSFSQINLAVHLKRSQSENDITLIVDTLKIYKDNIIFKNIPNPDSFALFENVPNGDYKFCYNNLFGEKIEKTITLIETNNILGGQEIDLYVDQLQNSKSKDLFIKTIRDNETLTINFKFYGCFNNGSDSIKVYKKNNQLFLKHKSKKRKLKETDINAIVKYETELRNLPKPDFISTLSGFNEISLNEEKFSYREPSIFWNGYGILKKSLKLK</sequence>
<evidence type="ECO:0000313" key="3">
    <source>
        <dbReference type="Proteomes" id="UP000319848"/>
    </source>
</evidence>
<dbReference type="EMBL" id="VLKQ01000022">
    <property type="protein sequence ID" value="TWI08031.1"/>
    <property type="molecule type" value="Genomic_DNA"/>
</dbReference>
<name>V6S4G8_9FLAO</name>
<reference evidence="2 3" key="1">
    <citation type="journal article" date="2015" name="Stand. Genomic Sci.">
        <title>Genomic Encyclopedia of Bacterial and Archaeal Type Strains, Phase III: the genomes of soil and plant-associated and newly described type strains.</title>
        <authorList>
            <person name="Whitman W.B."/>
            <person name="Woyke T."/>
            <person name="Klenk H.P."/>
            <person name="Zhou Y."/>
            <person name="Lilburn T.G."/>
            <person name="Beck B.J."/>
            <person name="De Vos P."/>
            <person name="Vandamme P."/>
            <person name="Eisen J.A."/>
            <person name="Garrity G."/>
            <person name="Hugenholtz P."/>
            <person name="Kyrpides N.C."/>
        </authorList>
    </citation>
    <scope>NUCLEOTIDE SEQUENCE [LARGE SCALE GENOMIC DNA]</scope>
    <source>
        <strain evidence="2 3">CGMCC 1.7270</strain>
    </source>
</reference>
<protein>
    <submittedName>
        <fullName evidence="2">Uncharacterized protein</fullName>
    </submittedName>
</protein>
<feature type="chain" id="PRO_5030178782" evidence="1">
    <location>
        <begin position="20"/>
        <end position="227"/>
    </location>
</feature>
<comment type="caution">
    <text evidence="2">The sequence shown here is derived from an EMBL/GenBank/DDBJ whole genome shotgun (WGS) entry which is preliminary data.</text>
</comment>
<keyword evidence="1" id="KW-0732">Signal</keyword>
<dbReference type="RefSeq" id="WP_023569886.1">
    <property type="nucleotide sequence ID" value="NZ_AVBI01000008.1"/>
</dbReference>
<feature type="signal peptide" evidence="1">
    <location>
        <begin position="1"/>
        <end position="19"/>
    </location>
</feature>
<dbReference type="OrthoDB" id="1364546at2"/>
<accession>V6S4G8</accession>
<dbReference type="STRING" id="1341154.FCR2A7T_07130"/>